<organism evidence="2">
    <name type="scientific">Wolbachia endosymbiont of Aleurodicus floccissimus</name>
    <dbReference type="NCBI Taxonomy" id="2152762"/>
    <lineage>
        <taxon>Bacteria</taxon>
        <taxon>Pseudomonadati</taxon>
        <taxon>Pseudomonadota</taxon>
        <taxon>Alphaproteobacteria</taxon>
        <taxon>Rickettsiales</taxon>
        <taxon>Anaplasmataceae</taxon>
        <taxon>Wolbachieae</taxon>
        <taxon>Wolbachia</taxon>
    </lineage>
</organism>
<evidence type="ECO:0000313" key="2">
    <source>
        <dbReference type="EMBL" id="SPP34239.1"/>
    </source>
</evidence>
<reference evidence="2" key="1">
    <citation type="submission" date="2018-04" db="EMBL/GenBank/DDBJ databases">
        <authorList>
            <person name="Go L.Y."/>
            <person name="Mitchell J.A."/>
        </authorList>
    </citation>
    <scope>NUCLEOTIDE SEQUENCE</scope>
    <source>
        <strain evidence="2">WBAF</strain>
    </source>
</reference>
<feature type="region of interest" description="Disordered" evidence="1">
    <location>
        <begin position="45"/>
        <end position="69"/>
    </location>
</feature>
<name>A0A3B0JGL0_9RICK</name>
<dbReference type="AlphaFoldDB" id="A0A3B0JGL0"/>
<protein>
    <submittedName>
        <fullName evidence="2">Uncharacterized protein</fullName>
    </submittedName>
</protein>
<proteinExistence type="predicted"/>
<feature type="region of interest" description="Disordered" evidence="1">
    <location>
        <begin position="1"/>
        <end position="27"/>
    </location>
</feature>
<feature type="compositionally biased region" description="Basic and acidic residues" evidence="1">
    <location>
        <begin position="1"/>
        <end position="12"/>
    </location>
</feature>
<dbReference type="EMBL" id="OUNF01000281">
    <property type="protein sequence ID" value="SPP34239.1"/>
    <property type="molecule type" value="Genomic_DNA"/>
</dbReference>
<sequence length="69" mass="7415">MNRDNGSGKRVFDNAPPGGGRVDLSKVNPQNIEYFGELRKAQERGELPKSLMAGCSSSSASSSKEKKSK</sequence>
<gene>
    <name evidence="2" type="ORF">WBAF_1071</name>
</gene>
<accession>A0A3B0JGL0</accession>
<evidence type="ECO:0000256" key="1">
    <source>
        <dbReference type="SAM" id="MobiDB-lite"/>
    </source>
</evidence>